<dbReference type="InterPro" id="IPR036265">
    <property type="entry name" value="HIT-like_sf"/>
</dbReference>
<protein>
    <submittedName>
        <fullName evidence="2">Unannotated protein</fullName>
    </submittedName>
</protein>
<dbReference type="Pfam" id="PF11969">
    <property type="entry name" value="DcpS_C"/>
    <property type="match status" value="1"/>
</dbReference>
<proteinExistence type="predicted"/>
<dbReference type="PRINTS" id="PR00332">
    <property type="entry name" value="HISTRIAD"/>
</dbReference>
<dbReference type="EMBL" id="CAEZSX010000044">
    <property type="protein sequence ID" value="CAB4552462.1"/>
    <property type="molecule type" value="Genomic_DNA"/>
</dbReference>
<dbReference type="InterPro" id="IPR011146">
    <property type="entry name" value="HIT-like"/>
</dbReference>
<dbReference type="SUPFAM" id="SSF54197">
    <property type="entry name" value="HIT-like"/>
    <property type="match status" value="1"/>
</dbReference>
<feature type="domain" description="HIT" evidence="1">
    <location>
        <begin position="19"/>
        <end position="124"/>
    </location>
</feature>
<evidence type="ECO:0000259" key="1">
    <source>
        <dbReference type="PROSITE" id="PS51084"/>
    </source>
</evidence>
<accession>A0A6J6CLQ9</accession>
<organism evidence="2">
    <name type="scientific">freshwater metagenome</name>
    <dbReference type="NCBI Taxonomy" id="449393"/>
    <lineage>
        <taxon>unclassified sequences</taxon>
        <taxon>metagenomes</taxon>
        <taxon>ecological metagenomes</taxon>
    </lineage>
</organism>
<name>A0A6J6CLQ9_9ZZZZ</name>
<dbReference type="GO" id="GO:0003824">
    <property type="term" value="F:catalytic activity"/>
    <property type="evidence" value="ECO:0007669"/>
    <property type="project" value="InterPro"/>
</dbReference>
<dbReference type="AlphaFoldDB" id="A0A6J6CLQ9"/>
<gene>
    <name evidence="2" type="ORF">UFOPK1537_00402</name>
</gene>
<reference evidence="2" key="1">
    <citation type="submission" date="2020-05" db="EMBL/GenBank/DDBJ databases">
        <authorList>
            <person name="Chiriac C."/>
            <person name="Salcher M."/>
            <person name="Ghai R."/>
            <person name="Kavagutti S V."/>
        </authorList>
    </citation>
    <scope>NUCLEOTIDE SEQUENCE</scope>
</reference>
<dbReference type="PANTHER" id="PTHR23089">
    <property type="entry name" value="HISTIDINE TRIAD HIT PROTEIN"/>
    <property type="match status" value="1"/>
</dbReference>
<sequence>MELGLAKTRLKPMTEANCIFCKIVSGDIAADIIAESPNTLAFKDIAPLSKVHLLVIPRKHYNNVVELSDASPAVLGELMTQATTLAKEHTNGSFKLQFNTGSEAGQTIFHAHAHVLSDNSKDGS</sequence>
<evidence type="ECO:0000313" key="2">
    <source>
        <dbReference type="EMBL" id="CAB4552462.1"/>
    </source>
</evidence>
<dbReference type="Gene3D" id="3.30.428.10">
    <property type="entry name" value="HIT-like"/>
    <property type="match status" value="1"/>
</dbReference>
<dbReference type="InterPro" id="IPR001310">
    <property type="entry name" value="Histidine_triad_HIT"/>
</dbReference>
<dbReference type="PROSITE" id="PS51084">
    <property type="entry name" value="HIT_2"/>
    <property type="match status" value="1"/>
</dbReference>